<dbReference type="InterPro" id="IPR000673">
    <property type="entry name" value="Sig_transdc_resp-reg_Me-estase"/>
</dbReference>
<keyword evidence="1" id="KW-0378">Hydrolase</keyword>
<dbReference type="eggNOG" id="COG2201">
    <property type="taxonomic scope" value="Bacteria"/>
</dbReference>
<evidence type="ECO:0000256" key="5">
    <source>
        <dbReference type="SAM" id="MobiDB-lite"/>
    </source>
</evidence>
<dbReference type="PANTHER" id="PTHR42872:SF6">
    <property type="entry name" value="PROTEIN-GLUTAMATE METHYLESTERASE_PROTEIN-GLUTAMINE GLUTAMINASE"/>
    <property type="match status" value="1"/>
</dbReference>
<dbReference type="Pfam" id="PF01339">
    <property type="entry name" value="CheB_methylest"/>
    <property type="match status" value="1"/>
</dbReference>
<organism evidence="7 8">
    <name type="scientific">Arenimonas composti TR7-09 = DSM 18010</name>
    <dbReference type="NCBI Taxonomy" id="1121013"/>
    <lineage>
        <taxon>Bacteria</taxon>
        <taxon>Pseudomonadati</taxon>
        <taxon>Pseudomonadota</taxon>
        <taxon>Gammaproteobacteria</taxon>
        <taxon>Lysobacterales</taxon>
        <taxon>Lysobacteraceae</taxon>
        <taxon>Arenimonas</taxon>
    </lineage>
</organism>
<feature type="domain" description="CheB-type methylesterase" evidence="6">
    <location>
        <begin position="544"/>
        <end position="694"/>
    </location>
</feature>
<dbReference type="GO" id="GO:0008984">
    <property type="term" value="F:protein-glutamate methylesterase activity"/>
    <property type="evidence" value="ECO:0007669"/>
    <property type="project" value="UniProtKB-EC"/>
</dbReference>
<evidence type="ECO:0000313" key="8">
    <source>
        <dbReference type="Proteomes" id="UP000029391"/>
    </source>
</evidence>
<evidence type="ECO:0000256" key="1">
    <source>
        <dbReference type="ARBA" id="ARBA00022801"/>
    </source>
</evidence>
<reference evidence="7 8" key="1">
    <citation type="submission" date="2013-09" db="EMBL/GenBank/DDBJ databases">
        <title>Genome sequencing of Arenimonas composti.</title>
        <authorList>
            <person name="Chen F."/>
            <person name="Wang G."/>
        </authorList>
    </citation>
    <scope>NUCLEOTIDE SEQUENCE [LARGE SCALE GENOMIC DNA]</scope>
    <source>
        <strain evidence="7 8">TR7-09</strain>
    </source>
</reference>
<sequence length="711" mass="72172">MRVALLARPGDARDQLRRALADAGAELVAEGDPAELDPGAVAGGQPGIVVVSLEPAIEEALERFDELLHADAIEVIYDDAEVTRQLDGWDLARWARHLAAKLTGATEVLPPAPEGQELHVPVAAPADADDAPALELPEVDPAAIQPGAPPTPAQEMDAEKLEDYAAESLELSDWVPSNPSLAAEPVEAPLAEANAAAGEEPSLELDLDLDLAGLEQALTAGADAAAPTLASALEASGIDVPQQLDADEVPLHLEDTAAGAPASAEAPTAEVPLGLEDADAPLELEAADAPLDFDGGDAPLDLEADDTPLDFDAGDVPLDFDPAGEAPLDLETSDEAPLDFASADEPMAFDGMEDTPLDFTADAAESEGPAADGDLDLDLDSGVDVPVAAGDDAPLPELEIGDGPVRFSTFTEDEQGAPAEPAMDDDVAALAAQLEAFEANDTREMPREPDFANIALDPSPTPAAAAGPGRGAPAAPAAPAAGGSLFDNLELVPMDADLGKVTAADANTPPAPSLAAVAEKRTVLNLAGENETRNVQAVSGALFVVAGLGGPDGVRQLLAALPPTLPVPVLLYQHLDTGKHERLVTQLSKASKLPLDLAVAGKMAFPGRVAVLQPGIGISVRGEHVEFTEGSEGLAAVVAALPAADSAVLVLSGADPAVMPAALALGAAGGLLLAQDPETCFDPVAPQAAIAAGGSTGAIAELARRIIERWS</sequence>
<dbReference type="InterPro" id="IPR035909">
    <property type="entry name" value="CheB_C"/>
</dbReference>
<evidence type="ECO:0000313" key="7">
    <source>
        <dbReference type="EMBL" id="KFN49254.1"/>
    </source>
</evidence>
<comment type="catalytic activity">
    <reaction evidence="3">
        <text>[protein]-L-glutamate 5-O-methyl ester + H2O = L-glutamyl-[protein] + methanol + H(+)</text>
        <dbReference type="Rhea" id="RHEA:23236"/>
        <dbReference type="Rhea" id="RHEA-COMP:10208"/>
        <dbReference type="Rhea" id="RHEA-COMP:10311"/>
        <dbReference type="ChEBI" id="CHEBI:15377"/>
        <dbReference type="ChEBI" id="CHEBI:15378"/>
        <dbReference type="ChEBI" id="CHEBI:17790"/>
        <dbReference type="ChEBI" id="CHEBI:29973"/>
        <dbReference type="ChEBI" id="CHEBI:82795"/>
        <dbReference type="EC" id="3.1.1.61"/>
    </reaction>
</comment>
<gene>
    <name evidence="7" type="ORF">P873_11435</name>
</gene>
<dbReference type="AlphaFoldDB" id="A0A091BEK9"/>
<comment type="caution">
    <text evidence="4">Lacks conserved residue(s) required for the propagation of feature annotation.</text>
</comment>
<proteinExistence type="predicted"/>
<dbReference type="PANTHER" id="PTHR42872">
    <property type="entry name" value="PROTEIN-GLUTAMATE METHYLESTERASE/PROTEIN-GLUTAMINE GLUTAMINASE"/>
    <property type="match status" value="1"/>
</dbReference>
<evidence type="ECO:0000256" key="3">
    <source>
        <dbReference type="ARBA" id="ARBA00048267"/>
    </source>
</evidence>
<feature type="compositionally biased region" description="Low complexity" evidence="5">
    <location>
        <begin position="462"/>
        <end position="478"/>
    </location>
</feature>
<protein>
    <recommendedName>
        <fullName evidence="2">protein-glutamate methylesterase</fullName>
        <ecNumber evidence="2">3.1.1.61</ecNumber>
    </recommendedName>
</protein>
<name>A0A091BEK9_9GAMM</name>
<dbReference type="GO" id="GO:0005737">
    <property type="term" value="C:cytoplasm"/>
    <property type="evidence" value="ECO:0007669"/>
    <property type="project" value="InterPro"/>
</dbReference>
<dbReference type="EMBL" id="AWXU01000038">
    <property type="protein sequence ID" value="KFN49254.1"/>
    <property type="molecule type" value="Genomic_DNA"/>
</dbReference>
<dbReference type="EC" id="3.1.1.61" evidence="2"/>
<evidence type="ECO:0000259" key="6">
    <source>
        <dbReference type="PROSITE" id="PS50122"/>
    </source>
</evidence>
<dbReference type="STRING" id="1121013.GCA_000426365_01330"/>
<dbReference type="Proteomes" id="UP000029391">
    <property type="component" value="Unassembled WGS sequence"/>
</dbReference>
<dbReference type="Gene3D" id="3.40.50.180">
    <property type="entry name" value="Methylesterase CheB, C-terminal domain"/>
    <property type="match status" value="1"/>
</dbReference>
<dbReference type="SUPFAM" id="SSF52738">
    <property type="entry name" value="Methylesterase CheB, C-terminal domain"/>
    <property type="match status" value="1"/>
</dbReference>
<dbReference type="GO" id="GO:0006935">
    <property type="term" value="P:chemotaxis"/>
    <property type="evidence" value="ECO:0007669"/>
    <property type="project" value="InterPro"/>
</dbReference>
<keyword evidence="8" id="KW-1185">Reference proteome</keyword>
<comment type="caution">
    <text evidence="7">The sequence shown here is derived from an EMBL/GenBank/DDBJ whole genome shotgun (WGS) entry which is preliminary data.</text>
</comment>
<dbReference type="GO" id="GO:0000156">
    <property type="term" value="F:phosphorelay response regulator activity"/>
    <property type="evidence" value="ECO:0007669"/>
    <property type="project" value="InterPro"/>
</dbReference>
<feature type="region of interest" description="Disordered" evidence="5">
    <location>
        <begin position="457"/>
        <end position="478"/>
    </location>
</feature>
<dbReference type="PROSITE" id="PS50122">
    <property type="entry name" value="CHEB"/>
    <property type="match status" value="1"/>
</dbReference>
<accession>A0A091BEK9</accession>
<evidence type="ECO:0000256" key="4">
    <source>
        <dbReference type="PROSITE-ProRule" id="PRU00050"/>
    </source>
</evidence>
<evidence type="ECO:0000256" key="2">
    <source>
        <dbReference type="ARBA" id="ARBA00039140"/>
    </source>
</evidence>